<proteinExistence type="predicted"/>
<evidence type="ECO:0008006" key="4">
    <source>
        <dbReference type="Google" id="ProtNLM"/>
    </source>
</evidence>
<dbReference type="AlphaFoldDB" id="A0AA48HH75"/>
<protein>
    <recommendedName>
        <fullName evidence="4">RHS repeat-associated core domain-containing protein</fullName>
    </recommendedName>
</protein>
<evidence type="ECO:0000256" key="1">
    <source>
        <dbReference type="SAM" id="MobiDB-lite"/>
    </source>
</evidence>
<evidence type="ECO:0000313" key="2">
    <source>
        <dbReference type="EMBL" id="BDW93368.1"/>
    </source>
</evidence>
<accession>A0AA48HH75</accession>
<gene>
    <name evidence="2" type="ORF">MACH07_22000</name>
</gene>
<dbReference type="EMBL" id="AP027268">
    <property type="protein sequence ID" value="BDW93368.1"/>
    <property type="molecule type" value="Genomic_DNA"/>
</dbReference>
<dbReference type="Gene3D" id="2.180.10.10">
    <property type="entry name" value="RHS repeat-associated core"/>
    <property type="match status" value="1"/>
</dbReference>
<name>A0AA48HH75_9FLAO</name>
<feature type="compositionally biased region" description="Gly residues" evidence="1">
    <location>
        <begin position="130"/>
        <end position="140"/>
    </location>
</feature>
<keyword evidence="3" id="KW-1185">Reference proteome</keyword>
<sequence length="273" mass="29855">MSIDRLAEAYTNTSAYAYVDNNPVFFVDPDGLRIDIGNIFDKDNDGNFIHQELAEAFTLFAKSDVGNEILSKFAERGQEIELADGSTLSFDESGEFDSQGIDLSFTAENKNYAKGGEGAVSDERTEEGRNGGTRIEGGPGTMEARGKGNIVVSLNSVLNTNNKFAKSLKENPNDPMAKTLFVLSRTLTIFHETIVHADSYGNDLTDNCLIDCSNIPNNIYSGNSSRTGQHLQARSDGSLFLSKTIPALQKIFKSKGINRTQSQLKKQALNFNN</sequence>
<evidence type="ECO:0000313" key="3">
    <source>
        <dbReference type="Proteomes" id="UP001330184"/>
    </source>
</evidence>
<reference evidence="2 3" key="1">
    <citation type="submission" date="2023-01" db="EMBL/GenBank/DDBJ databases">
        <title>Complete genome sequence of Muricauda aquimarina strain IFOP_LL357.</title>
        <authorList>
            <person name="Gajardo G."/>
            <person name="Ueki S."/>
            <person name="Maruyama F."/>
        </authorList>
    </citation>
    <scope>NUCLEOTIDE SEQUENCE [LARGE SCALE GENOMIC DNA]</scope>
    <source>
        <strain evidence="2 3">IFOP_LL357</strain>
    </source>
</reference>
<organism evidence="2 3">
    <name type="scientific">Flagellimonas marinaquae</name>
    <dbReference type="NCBI Taxonomy" id="254955"/>
    <lineage>
        <taxon>Bacteria</taxon>
        <taxon>Pseudomonadati</taxon>
        <taxon>Bacteroidota</taxon>
        <taxon>Flavobacteriia</taxon>
        <taxon>Flavobacteriales</taxon>
        <taxon>Flavobacteriaceae</taxon>
        <taxon>Flagellimonas</taxon>
    </lineage>
</organism>
<feature type="region of interest" description="Disordered" evidence="1">
    <location>
        <begin position="114"/>
        <end position="144"/>
    </location>
</feature>
<dbReference type="Proteomes" id="UP001330184">
    <property type="component" value="Chromosome"/>
</dbReference>